<name>A0ABT4I876_9ACTO</name>
<dbReference type="RefSeq" id="WP_268917426.1">
    <property type="nucleotide sequence ID" value="NZ_CP124548.1"/>
</dbReference>
<gene>
    <name evidence="2" type="ORF">OHJ16_07740</name>
</gene>
<organism evidence="2 3">
    <name type="scientific">Actinomyces israelii</name>
    <dbReference type="NCBI Taxonomy" id="1659"/>
    <lineage>
        <taxon>Bacteria</taxon>
        <taxon>Bacillati</taxon>
        <taxon>Actinomycetota</taxon>
        <taxon>Actinomycetes</taxon>
        <taxon>Actinomycetales</taxon>
        <taxon>Actinomycetaceae</taxon>
        <taxon>Actinomyces</taxon>
    </lineage>
</organism>
<feature type="region of interest" description="Disordered" evidence="1">
    <location>
        <begin position="1"/>
        <end position="26"/>
    </location>
</feature>
<accession>A0ABT4I876</accession>
<dbReference type="EMBL" id="JAPTMY010000014">
    <property type="protein sequence ID" value="MCZ0857935.1"/>
    <property type="molecule type" value="Genomic_DNA"/>
</dbReference>
<keyword evidence="3" id="KW-1185">Reference proteome</keyword>
<proteinExistence type="predicted"/>
<feature type="compositionally biased region" description="Basic and acidic residues" evidence="1">
    <location>
        <begin position="1"/>
        <end position="11"/>
    </location>
</feature>
<reference evidence="2" key="1">
    <citation type="submission" date="2022-10" db="EMBL/GenBank/DDBJ databases">
        <title>Genome sequence of Actinomyces israelii ATCC 10048.</title>
        <authorList>
            <person name="Watt R.M."/>
            <person name="Tong W.M."/>
        </authorList>
    </citation>
    <scope>NUCLEOTIDE SEQUENCE</scope>
    <source>
        <strain evidence="2">ATCC 10048</strain>
    </source>
</reference>
<feature type="compositionally biased region" description="Low complexity" evidence="1">
    <location>
        <begin position="12"/>
        <end position="26"/>
    </location>
</feature>
<evidence type="ECO:0000313" key="2">
    <source>
        <dbReference type="EMBL" id="MCZ0857935.1"/>
    </source>
</evidence>
<evidence type="ECO:0000256" key="1">
    <source>
        <dbReference type="SAM" id="MobiDB-lite"/>
    </source>
</evidence>
<dbReference type="Proteomes" id="UP001072034">
    <property type="component" value="Unassembled WGS sequence"/>
</dbReference>
<evidence type="ECO:0000313" key="3">
    <source>
        <dbReference type="Proteomes" id="UP001072034"/>
    </source>
</evidence>
<protein>
    <submittedName>
        <fullName evidence="2">Uncharacterized protein</fullName>
    </submittedName>
</protein>
<comment type="caution">
    <text evidence="2">The sequence shown here is derived from an EMBL/GenBank/DDBJ whole genome shotgun (WGS) entry which is preliminary data.</text>
</comment>
<sequence length="239" mass="25641">MTVEPRRRTAPVEESAVEAAVESGAGAAESGEELDIGLVNALIDLLTDLRLLRPPAEEQLDRVGALLAAAGPRWRRENAVSARAASVLSDVEAWVLGSQNLYPPGRLAPLRTRLRDEALSALTGAPTTLESTCSRLIHCDPREAGHGPLRGPLICLLRHLEDPGRNPDPGGLLLAELLVGMVREHAGRWSRTGTVPPEHVVRLICVRSRLAESVTEEGARRRAAVDDLLDALLDDGEPA</sequence>